<name>A0A067QBR8_9AGAM</name>
<dbReference type="Proteomes" id="UP000027265">
    <property type="component" value="Unassembled WGS sequence"/>
</dbReference>
<dbReference type="InParanoid" id="A0A067QBR8"/>
<dbReference type="AlphaFoldDB" id="A0A067QBR8"/>
<dbReference type="EMBL" id="KL197714">
    <property type="protein sequence ID" value="KDQ60041.1"/>
    <property type="molecule type" value="Genomic_DNA"/>
</dbReference>
<sequence>MLSLTRSFSGSSQAFRRSGLSRVYCPSNKSLLQERILLSLTRSMMLMKKLLSVSAQSESPSTQSQSIISSYCTCTTHPFDHSQTRRHSVTRQQLPGQPVCGSKTTPSPHHFRRPIVPHQHGHGIFSYQMNPVFSPRQAWISTGWTQSSFLRSCVGQ</sequence>
<proteinExistence type="predicted"/>
<gene>
    <name evidence="1" type="ORF">JAAARDRAFT_594432</name>
</gene>
<accession>A0A067QBR8</accession>
<reference evidence="2" key="1">
    <citation type="journal article" date="2014" name="Proc. Natl. Acad. Sci. U.S.A.">
        <title>Extensive sampling of basidiomycete genomes demonstrates inadequacy of the white-rot/brown-rot paradigm for wood decay fungi.</title>
        <authorList>
            <person name="Riley R."/>
            <person name="Salamov A.A."/>
            <person name="Brown D.W."/>
            <person name="Nagy L.G."/>
            <person name="Floudas D."/>
            <person name="Held B.W."/>
            <person name="Levasseur A."/>
            <person name="Lombard V."/>
            <person name="Morin E."/>
            <person name="Otillar R."/>
            <person name="Lindquist E.A."/>
            <person name="Sun H."/>
            <person name="LaButti K.M."/>
            <person name="Schmutz J."/>
            <person name="Jabbour D."/>
            <person name="Luo H."/>
            <person name="Baker S.E."/>
            <person name="Pisabarro A.G."/>
            <person name="Walton J.D."/>
            <person name="Blanchette R.A."/>
            <person name="Henrissat B."/>
            <person name="Martin F."/>
            <person name="Cullen D."/>
            <person name="Hibbett D.S."/>
            <person name="Grigoriev I.V."/>
        </authorList>
    </citation>
    <scope>NUCLEOTIDE SEQUENCE [LARGE SCALE GENOMIC DNA]</scope>
    <source>
        <strain evidence="2">MUCL 33604</strain>
    </source>
</reference>
<evidence type="ECO:0000313" key="2">
    <source>
        <dbReference type="Proteomes" id="UP000027265"/>
    </source>
</evidence>
<organism evidence="1 2">
    <name type="scientific">Jaapia argillacea MUCL 33604</name>
    <dbReference type="NCBI Taxonomy" id="933084"/>
    <lineage>
        <taxon>Eukaryota</taxon>
        <taxon>Fungi</taxon>
        <taxon>Dikarya</taxon>
        <taxon>Basidiomycota</taxon>
        <taxon>Agaricomycotina</taxon>
        <taxon>Agaricomycetes</taxon>
        <taxon>Agaricomycetidae</taxon>
        <taxon>Jaapiales</taxon>
        <taxon>Jaapiaceae</taxon>
        <taxon>Jaapia</taxon>
    </lineage>
</organism>
<protein>
    <submittedName>
        <fullName evidence="1">Uncharacterized protein</fullName>
    </submittedName>
</protein>
<keyword evidence="2" id="KW-1185">Reference proteome</keyword>
<evidence type="ECO:0000313" key="1">
    <source>
        <dbReference type="EMBL" id="KDQ60041.1"/>
    </source>
</evidence>
<dbReference type="HOGENOM" id="CLU_1686882_0_0_1"/>